<organism evidence="4">
    <name type="scientific">Laccaria bicolor (strain S238N-H82 / ATCC MYA-4686)</name>
    <name type="common">Bicoloured deceiver</name>
    <name type="synonym">Laccaria laccata var. bicolor</name>
    <dbReference type="NCBI Taxonomy" id="486041"/>
    <lineage>
        <taxon>Eukaryota</taxon>
        <taxon>Fungi</taxon>
        <taxon>Dikarya</taxon>
        <taxon>Basidiomycota</taxon>
        <taxon>Agaricomycotina</taxon>
        <taxon>Agaricomycetes</taxon>
        <taxon>Agaricomycetidae</taxon>
        <taxon>Agaricales</taxon>
        <taxon>Agaricineae</taxon>
        <taxon>Hydnangiaceae</taxon>
        <taxon>Laccaria</taxon>
    </lineage>
</organism>
<dbReference type="InParanoid" id="B0DAU0"/>
<name>B0DAU0_LACBS</name>
<protein>
    <submittedName>
        <fullName evidence="3">Predicted protein</fullName>
    </submittedName>
</protein>
<sequence length="235" mass="25414">MLFSTLASLPAFALLLLVSENVLSVTAAPPGYRPRIGVVINARSPSDALFERGVIKPKKQAAAAKASQPWKASNLKTSDYRKTALNHNDGAYVKTAGGSQVKWQKGAKGDAEHVIEPGSHVKGPLNKLGVPKNHPIVADLKAALNHKDNLSMLNGGSNKAKAQLTANPNRKPKDKASAQHYMQQPDIKKKASATMKRIDAAAKKHKMNKLSAMIKANVKKNWGHIKRDEVDLDLD</sequence>
<evidence type="ECO:0000256" key="2">
    <source>
        <dbReference type="SAM" id="SignalP"/>
    </source>
</evidence>
<proteinExistence type="predicted"/>
<feature type="signal peptide" evidence="2">
    <location>
        <begin position="1"/>
        <end position="27"/>
    </location>
</feature>
<dbReference type="HOGENOM" id="CLU_1180395_0_0_1"/>
<dbReference type="GeneID" id="6076905"/>
<dbReference type="AlphaFoldDB" id="B0DAU0"/>
<evidence type="ECO:0000313" key="3">
    <source>
        <dbReference type="EMBL" id="EDR08267.1"/>
    </source>
</evidence>
<feature type="region of interest" description="Disordered" evidence="1">
    <location>
        <begin position="159"/>
        <end position="185"/>
    </location>
</feature>
<accession>B0DAU0</accession>
<keyword evidence="2" id="KW-0732">Signal</keyword>
<dbReference type="OrthoDB" id="10370933at2759"/>
<dbReference type="EMBL" id="DS547102">
    <property type="protein sequence ID" value="EDR08267.1"/>
    <property type="molecule type" value="Genomic_DNA"/>
</dbReference>
<dbReference type="RefSeq" id="XP_001881337.1">
    <property type="nucleotide sequence ID" value="XM_001881302.1"/>
</dbReference>
<feature type="chain" id="PRO_5002748582" evidence="2">
    <location>
        <begin position="28"/>
        <end position="235"/>
    </location>
</feature>
<dbReference type="KEGG" id="lbc:LACBIDRAFT_327356"/>
<dbReference type="Proteomes" id="UP000001194">
    <property type="component" value="Unassembled WGS sequence"/>
</dbReference>
<keyword evidence="4" id="KW-1185">Reference proteome</keyword>
<gene>
    <name evidence="3" type="ORF">LACBIDRAFT_327356</name>
</gene>
<evidence type="ECO:0000313" key="4">
    <source>
        <dbReference type="Proteomes" id="UP000001194"/>
    </source>
</evidence>
<reference evidence="3 4" key="1">
    <citation type="journal article" date="2008" name="Nature">
        <title>The genome of Laccaria bicolor provides insights into mycorrhizal symbiosis.</title>
        <authorList>
            <person name="Martin F."/>
            <person name="Aerts A."/>
            <person name="Ahren D."/>
            <person name="Brun A."/>
            <person name="Danchin E.G.J."/>
            <person name="Duchaussoy F."/>
            <person name="Gibon J."/>
            <person name="Kohler A."/>
            <person name="Lindquist E."/>
            <person name="Pereda V."/>
            <person name="Salamov A."/>
            <person name="Shapiro H.J."/>
            <person name="Wuyts J."/>
            <person name="Blaudez D."/>
            <person name="Buee M."/>
            <person name="Brokstein P."/>
            <person name="Canbaeck B."/>
            <person name="Cohen D."/>
            <person name="Courty P.E."/>
            <person name="Coutinho P.M."/>
            <person name="Delaruelle C."/>
            <person name="Detter J.C."/>
            <person name="Deveau A."/>
            <person name="DiFazio S."/>
            <person name="Duplessis S."/>
            <person name="Fraissinet-Tachet L."/>
            <person name="Lucic E."/>
            <person name="Frey-Klett P."/>
            <person name="Fourrey C."/>
            <person name="Feussner I."/>
            <person name="Gay G."/>
            <person name="Grimwood J."/>
            <person name="Hoegger P.J."/>
            <person name="Jain P."/>
            <person name="Kilaru S."/>
            <person name="Labbe J."/>
            <person name="Lin Y.C."/>
            <person name="Legue V."/>
            <person name="Le Tacon F."/>
            <person name="Marmeisse R."/>
            <person name="Melayah D."/>
            <person name="Montanini B."/>
            <person name="Muratet M."/>
            <person name="Nehls U."/>
            <person name="Niculita-Hirzel H."/>
            <person name="Oudot-Le Secq M.P."/>
            <person name="Peter M."/>
            <person name="Quesneville H."/>
            <person name="Rajashekar B."/>
            <person name="Reich M."/>
            <person name="Rouhier N."/>
            <person name="Schmutz J."/>
            <person name="Yin T."/>
            <person name="Chalot M."/>
            <person name="Henrissat B."/>
            <person name="Kuees U."/>
            <person name="Lucas S."/>
            <person name="Van de Peer Y."/>
            <person name="Podila G.K."/>
            <person name="Polle A."/>
            <person name="Pukkila P.J."/>
            <person name="Richardson P.M."/>
            <person name="Rouze P."/>
            <person name="Sanders I.R."/>
            <person name="Stajich J.E."/>
            <person name="Tunlid A."/>
            <person name="Tuskan G."/>
            <person name="Grigoriev I.V."/>
        </authorList>
    </citation>
    <scope>NUCLEOTIDE SEQUENCE [LARGE SCALE GENOMIC DNA]</scope>
    <source>
        <strain evidence="4">S238N-H82 / ATCC MYA-4686</strain>
    </source>
</reference>
<evidence type="ECO:0000256" key="1">
    <source>
        <dbReference type="SAM" id="MobiDB-lite"/>
    </source>
</evidence>